<dbReference type="GO" id="GO:0035556">
    <property type="term" value="P:intracellular signal transduction"/>
    <property type="evidence" value="ECO:0007669"/>
    <property type="project" value="InterPro"/>
</dbReference>
<evidence type="ECO:0000259" key="2">
    <source>
        <dbReference type="PROSITE" id="PS50125"/>
    </source>
</evidence>
<dbReference type="PANTHER" id="PTHR43081:SF1">
    <property type="entry name" value="ADENYLATE CYCLASE, TERMINAL-DIFFERENTIATION SPECIFIC"/>
    <property type="match status" value="1"/>
</dbReference>
<dbReference type="Pfam" id="PF05226">
    <property type="entry name" value="CHASE2"/>
    <property type="match status" value="1"/>
</dbReference>
<feature type="transmembrane region" description="Helical" evidence="1">
    <location>
        <begin position="365"/>
        <end position="382"/>
    </location>
</feature>
<gene>
    <name evidence="3" type="ORF">MNBD_GAMMA05-233</name>
</gene>
<dbReference type="InterPro" id="IPR001054">
    <property type="entry name" value="A/G_cyclase"/>
</dbReference>
<keyword evidence="3" id="KW-0456">Lyase</keyword>
<dbReference type="SMART" id="SM00044">
    <property type="entry name" value="CYCc"/>
    <property type="match status" value="1"/>
</dbReference>
<keyword evidence="1" id="KW-0812">Transmembrane</keyword>
<evidence type="ECO:0000256" key="1">
    <source>
        <dbReference type="SAM" id="Phobius"/>
    </source>
</evidence>
<dbReference type="InterPro" id="IPR050697">
    <property type="entry name" value="Adenylyl/Guanylyl_Cyclase_3/4"/>
</dbReference>
<name>A0A3B0XGD7_9ZZZZ</name>
<dbReference type="InterPro" id="IPR029787">
    <property type="entry name" value="Nucleotide_cyclase"/>
</dbReference>
<dbReference type="InterPro" id="IPR007890">
    <property type="entry name" value="CHASE2"/>
</dbReference>
<sequence length="735" mass="82726">MDIQRIIRYALSLALTSVFLFHVGGIIHVPILTSLENQAYDARLKITLPEQVDKQVVIIDIDEKSLDEIGQWPWNRNILATINDRLFDLYQIKAIGYDIVFAEPDIDEGAKLLDKMANGLLQNDPKFMQEYNRVMPSLQHDQRFAESLKDRKTVMGFVMDTESIKGGLPKSIAKLDKNTLKNLAVNKPTGYTANLKMLQESAYSGGFFDNPLLDDDGVFRRVPLLQTYGDDLHESLSLALARVAIGSPAIEMVVAANGESNDLFLEWVKIGKLAIPVDQKAGVLVPYIGRQKSFEYISAADVLNKKVNPELLKDKIALFGTSAPGLLDLRTTPLEPAYPGVEVHANIIQGILDGRILHAPGYTQGYEFILIVLIGLILTFTLPMLSALLSTLVIVASVILLIGTNFFAWTNAQLVLPIAAPVLLVILLFALQMTYGFFVESRGKRQLAHLFGQYVPPELVEEMSIKMEDINLDGEMRQMSVLFSDVRGFTSISESLEPKELTDYINGFLTPITKVIHDNRGTIDKYMGDCVMAFWGAPLEDDQHALHALNAAVAIVERMKLLRNEFSEKQWPEIYVGIGVNTGEMNVGNKGSEFRVDYTILGDSVNLGSRLEGLTKIYGVDIITSEFTKHDVPEFEYRELDHVRVKGKNKSVAIYEPLGLLEDISKDERKLLRQFHIGIKQYRSQNWDAAEREIFGLSQLDPERKIYKIYLDRIMHFRENPPEKDWDGSFTHTSK</sequence>
<keyword evidence="1" id="KW-0472">Membrane</keyword>
<dbReference type="GO" id="GO:0006171">
    <property type="term" value="P:cAMP biosynthetic process"/>
    <property type="evidence" value="ECO:0007669"/>
    <property type="project" value="TreeGrafter"/>
</dbReference>
<dbReference type="EMBL" id="UOFE01000046">
    <property type="protein sequence ID" value="VAW55064.1"/>
    <property type="molecule type" value="Genomic_DNA"/>
</dbReference>
<dbReference type="AlphaFoldDB" id="A0A3B0XGD7"/>
<dbReference type="EC" id="4.6.1.1" evidence="3"/>
<dbReference type="PANTHER" id="PTHR43081">
    <property type="entry name" value="ADENYLATE CYCLASE, TERMINAL-DIFFERENTIATION SPECIFIC-RELATED"/>
    <property type="match status" value="1"/>
</dbReference>
<keyword evidence="1" id="KW-1133">Transmembrane helix</keyword>
<dbReference type="SUPFAM" id="SSF55073">
    <property type="entry name" value="Nucleotide cyclase"/>
    <property type="match status" value="1"/>
</dbReference>
<feature type="transmembrane region" description="Helical" evidence="1">
    <location>
        <begin position="414"/>
        <end position="438"/>
    </location>
</feature>
<dbReference type="CDD" id="cd07302">
    <property type="entry name" value="CHD"/>
    <property type="match status" value="1"/>
</dbReference>
<reference evidence="3" key="1">
    <citation type="submission" date="2018-06" db="EMBL/GenBank/DDBJ databases">
        <authorList>
            <person name="Zhirakovskaya E."/>
        </authorList>
    </citation>
    <scope>NUCLEOTIDE SEQUENCE</scope>
</reference>
<evidence type="ECO:0000313" key="3">
    <source>
        <dbReference type="EMBL" id="VAW55064.1"/>
    </source>
</evidence>
<dbReference type="PROSITE" id="PS50125">
    <property type="entry name" value="GUANYLATE_CYCLASE_2"/>
    <property type="match status" value="1"/>
</dbReference>
<dbReference type="Pfam" id="PF00211">
    <property type="entry name" value="Guanylate_cyc"/>
    <property type="match status" value="1"/>
</dbReference>
<organism evidence="3">
    <name type="scientific">hydrothermal vent metagenome</name>
    <dbReference type="NCBI Taxonomy" id="652676"/>
    <lineage>
        <taxon>unclassified sequences</taxon>
        <taxon>metagenomes</taxon>
        <taxon>ecological metagenomes</taxon>
    </lineage>
</organism>
<feature type="transmembrane region" description="Helical" evidence="1">
    <location>
        <begin position="389"/>
        <end position="408"/>
    </location>
</feature>
<accession>A0A3B0XGD7</accession>
<dbReference type="Gene3D" id="3.30.70.1230">
    <property type="entry name" value="Nucleotide cyclase"/>
    <property type="match status" value="1"/>
</dbReference>
<protein>
    <submittedName>
        <fullName evidence="3">Adenylate cyclase</fullName>
        <ecNumber evidence="3">4.6.1.1</ecNumber>
    </submittedName>
</protein>
<dbReference type="SMART" id="SM01080">
    <property type="entry name" value="CHASE2"/>
    <property type="match status" value="1"/>
</dbReference>
<feature type="domain" description="Guanylate cyclase" evidence="2">
    <location>
        <begin position="480"/>
        <end position="612"/>
    </location>
</feature>
<dbReference type="GO" id="GO:0004016">
    <property type="term" value="F:adenylate cyclase activity"/>
    <property type="evidence" value="ECO:0007669"/>
    <property type="project" value="UniProtKB-EC"/>
</dbReference>
<proteinExistence type="predicted"/>